<dbReference type="AlphaFoldDB" id="A0A0H3DW41"/>
<evidence type="ECO:0008006" key="3">
    <source>
        <dbReference type="Google" id="ProtNLM"/>
    </source>
</evidence>
<dbReference type="EMBL" id="CP002154">
    <property type="protein sequence ID" value="ADM42868.1"/>
    <property type="molecule type" value="Genomic_DNA"/>
</dbReference>
<sequence length="57" mass="6623">MTKQKRKITYWYHDNKALIDRGSIAFWLDDKITQSVWSAPHHSGDLCAILTLPPQLL</sequence>
<dbReference type="Proteomes" id="UP000002230">
    <property type="component" value="Chromosome"/>
</dbReference>
<proteinExistence type="predicted"/>
<gene>
    <name evidence="1" type="ordered locus">ETAF_2766</name>
</gene>
<keyword evidence="2" id="KW-1185">Reference proteome</keyword>
<dbReference type="HOGENOM" id="CLU_2989448_0_0_6"/>
<organism evidence="1 2">
    <name type="scientific">Edwardsiella tarda (strain FL6-60)</name>
    <dbReference type="NCBI Taxonomy" id="718251"/>
    <lineage>
        <taxon>Bacteria</taxon>
        <taxon>Pseudomonadati</taxon>
        <taxon>Pseudomonadota</taxon>
        <taxon>Gammaproteobacteria</taxon>
        <taxon>Enterobacterales</taxon>
        <taxon>Hafniaceae</taxon>
        <taxon>Edwardsiella</taxon>
    </lineage>
</organism>
<evidence type="ECO:0000313" key="2">
    <source>
        <dbReference type="Proteomes" id="UP000002230"/>
    </source>
</evidence>
<name>A0A0H3DW41_EDWTF</name>
<protein>
    <recommendedName>
        <fullName evidence="3">Mobile element protein</fullName>
    </recommendedName>
</protein>
<reference evidence="1 2" key="2">
    <citation type="journal article" date="2011" name="BMC Immunol.">
        <title>Comparison of static immersion and intravenous injection systems for exposure of zebrafish embryos to the natural pathogen Edwardsiella tarda.</title>
        <authorList>
            <person name="van Soest J.J."/>
            <person name="Stockhammer O.W."/>
            <person name="Ordas A."/>
            <person name="Bloemberg G.V."/>
            <person name="Spaink H.P."/>
            <person name="Meijer A.H."/>
        </authorList>
    </citation>
    <scope>NUCLEOTIDE SEQUENCE [LARGE SCALE GENOMIC DNA]</scope>
    <source>
        <strain evidence="1 2">FL6-60</strain>
    </source>
</reference>
<evidence type="ECO:0000313" key="1">
    <source>
        <dbReference type="EMBL" id="ADM42868.1"/>
    </source>
</evidence>
<dbReference type="KEGG" id="etd:ETAF_2766"/>
<reference evidence="2" key="1">
    <citation type="submission" date="2010-08" db="EMBL/GenBank/DDBJ databases">
        <title>Genome comparisons of Edwardsiella bacteria analysed using deep sequencing technology.</title>
        <authorList>
            <person name="van Soest J.J."/>
            <person name="Henkel C.V."/>
            <person name="Jansen H.J."/>
            <person name="van den Hondel C.A.M.J.J."/>
            <person name="Bloemberg G.V."/>
            <person name="Meijer A.H."/>
            <person name="Spaink H.P."/>
        </authorList>
    </citation>
    <scope>NUCLEOTIDE SEQUENCE [LARGE SCALE GENOMIC DNA]</scope>
    <source>
        <strain evidence="2">FL6-60</strain>
    </source>
</reference>
<accession>A0A0H3DW41</accession>